<dbReference type="InterPro" id="IPR011429">
    <property type="entry name" value="Cyt_c_Planctomycete-type"/>
</dbReference>
<evidence type="ECO:0000256" key="4">
    <source>
        <dbReference type="SAM" id="MobiDB-lite"/>
    </source>
</evidence>
<name>A0A5C6BFE6_9BACT</name>
<evidence type="ECO:0000256" key="1">
    <source>
        <dbReference type="ARBA" id="ARBA00022723"/>
    </source>
</evidence>
<dbReference type="RefSeq" id="WP_146409145.1">
    <property type="nucleotide sequence ID" value="NZ_SJPU01000003.1"/>
</dbReference>
<gene>
    <name evidence="7" type="ORF">Poly21_46640</name>
</gene>
<evidence type="ECO:0000256" key="2">
    <source>
        <dbReference type="ARBA" id="ARBA00023004"/>
    </source>
</evidence>
<evidence type="ECO:0000313" key="7">
    <source>
        <dbReference type="EMBL" id="TWU10758.1"/>
    </source>
</evidence>
<protein>
    <submittedName>
        <fullName evidence="7">Planctomycete cytochrome C</fullName>
    </submittedName>
</protein>
<evidence type="ECO:0000259" key="6">
    <source>
        <dbReference type="PROSITE" id="PS51007"/>
    </source>
</evidence>
<dbReference type="EMBL" id="SJPU01000003">
    <property type="protein sequence ID" value="TWU10758.1"/>
    <property type="molecule type" value="Genomic_DNA"/>
</dbReference>
<proteinExistence type="predicted"/>
<sequence>MQSGPLGRAIVLACALIAPPTWAETAAVDEAYFETHVRPLLIEHCYECHSQSAGESMGDLHLDTAAAMASGGVSGPVVIPGNAAESLLIKAMLYADADLQMPPEGKLADEQIERLRTWIDGGAPDPRDEDMSEAQQMASKPLDRDPSTHWAFVPPQRLSGDDFDSLPDVLPSNADAADADPIDEIARGQAAVKHLSPAPAVNRATLHRRWSDDLHGLPVSSAQIASFESDSRPDAETRRIDRMLADPRFGERFTRHWLDVARYADTIGYAVGGKDRNLKYAYRYRDWLISAFCEDMPYDEMIRHQLAGDQTAEPGSMDADAMGFLTVGRQFLRHDDTIDDRIDVVTRGLLGLTVSCARCHDHKFDPIPTIDYYSLYNVLENSVPPADLETAASPLMLVDRPKVRDFRVFVRGDRSRQGEIAPRRYLTAFRKPETAQFKSGSGRLELAEAIVDPANPLTARVMVNRIWEHLLGHPLVDSPSDFGYRTPAPPLQSVLDELAADFASDWSIKRLVRRILHTRIYHQAATPSELARVSDPENALWTHARRSRLDFESMRDGLLMGCGYLDNRIGGPAVEITQPDLVPRRTLYARIDRQNLPGLFRTFDFASPDMHSPGRYYTTVPQQPLFLLNHPQISHAAQLAVELARQDAAGDPDDAAVIESLFRQVLGREPPPAELADAVRFVSSPPADNPNAIDPRSTWQYGTAMWADDQVTQFTPLKVFKDDRWQFEETFPSPGPMSYASLSRDGGHPAHGDAGIIVRRWTSPANGKLTLNGAVTRPSDQDDGIIATVQVNGQTEWQASIASGTQRYNARRNDVQQGDVVDFIVHSGEGLSFDSFQWRGKLLLQSPTEMLQFSSTDGFSGPFAPERAVSLDRFEQLAQVLFLSNEFFFVD</sequence>
<feature type="chain" id="PRO_5022686713" evidence="5">
    <location>
        <begin position="24"/>
        <end position="891"/>
    </location>
</feature>
<dbReference type="GO" id="GO:0046872">
    <property type="term" value="F:metal ion binding"/>
    <property type="evidence" value="ECO:0007669"/>
    <property type="project" value="UniProtKB-KW"/>
</dbReference>
<dbReference type="Pfam" id="PF07635">
    <property type="entry name" value="PSCyt1"/>
    <property type="match status" value="1"/>
</dbReference>
<evidence type="ECO:0000256" key="3">
    <source>
        <dbReference type="PROSITE-ProRule" id="PRU00433"/>
    </source>
</evidence>
<evidence type="ECO:0000313" key="8">
    <source>
        <dbReference type="Proteomes" id="UP000319908"/>
    </source>
</evidence>
<dbReference type="Pfam" id="PF07587">
    <property type="entry name" value="PSD1"/>
    <property type="match status" value="1"/>
</dbReference>
<dbReference type="InterPro" id="IPR011444">
    <property type="entry name" value="DUF1549"/>
</dbReference>
<dbReference type="AlphaFoldDB" id="A0A5C6BFE6"/>
<dbReference type="GO" id="GO:0020037">
    <property type="term" value="F:heme binding"/>
    <property type="evidence" value="ECO:0007669"/>
    <property type="project" value="InterPro"/>
</dbReference>
<keyword evidence="2 3" id="KW-0408">Iron</keyword>
<dbReference type="Pfam" id="PF07583">
    <property type="entry name" value="PSCyt2"/>
    <property type="match status" value="1"/>
</dbReference>
<dbReference type="PROSITE" id="PS51007">
    <property type="entry name" value="CYTC"/>
    <property type="match status" value="1"/>
</dbReference>
<dbReference type="Proteomes" id="UP000319908">
    <property type="component" value="Unassembled WGS sequence"/>
</dbReference>
<feature type="signal peptide" evidence="5">
    <location>
        <begin position="1"/>
        <end position="23"/>
    </location>
</feature>
<dbReference type="InterPro" id="IPR009056">
    <property type="entry name" value="Cyt_c-like_dom"/>
</dbReference>
<comment type="caution">
    <text evidence="7">The sequence shown here is derived from an EMBL/GenBank/DDBJ whole genome shotgun (WGS) entry which is preliminary data.</text>
</comment>
<evidence type="ECO:0000256" key="5">
    <source>
        <dbReference type="SAM" id="SignalP"/>
    </source>
</evidence>
<feature type="region of interest" description="Disordered" evidence="4">
    <location>
        <begin position="119"/>
        <end position="148"/>
    </location>
</feature>
<keyword evidence="3" id="KW-0349">Heme</keyword>
<organism evidence="7 8">
    <name type="scientific">Allorhodopirellula heiligendammensis</name>
    <dbReference type="NCBI Taxonomy" id="2714739"/>
    <lineage>
        <taxon>Bacteria</taxon>
        <taxon>Pseudomonadati</taxon>
        <taxon>Planctomycetota</taxon>
        <taxon>Planctomycetia</taxon>
        <taxon>Pirellulales</taxon>
        <taxon>Pirellulaceae</taxon>
        <taxon>Allorhodopirellula</taxon>
    </lineage>
</organism>
<dbReference type="PANTHER" id="PTHR35889:SF3">
    <property type="entry name" value="F-BOX DOMAIN-CONTAINING PROTEIN"/>
    <property type="match status" value="1"/>
</dbReference>
<dbReference type="InterPro" id="IPR022655">
    <property type="entry name" value="DUF1553"/>
</dbReference>
<feature type="domain" description="Cytochrome c" evidence="6">
    <location>
        <begin position="24"/>
        <end position="123"/>
    </location>
</feature>
<dbReference type="PANTHER" id="PTHR35889">
    <property type="entry name" value="CYCLOINULO-OLIGOSACCHARIDE FRUCTANOTRANSFERASE-RELATED"/>
    <property type="match status" value="1"/>
</dbReference>
<reference evidence="7 8" key="1">
    <citation type="journal article" date="2020" name="Antonie Van Leeuwenhoek">
        <title>Rhodopirellula heiligendammensis sp. nov., Rhodopirellula pilleata sp. nov., and Rhodopirellula solitaria sp. nov. isolated from natural or artificial marine surfaces in Northern Germany and California, USA, and emended description of the genus Rhodopirellula.</title>
        <authorList>
            <person name="Kallscheuer N."/>
            <person name="Wiegand S."/>
            <person name="Jogler M."/>
            <person name="Boedeker C."/>
            <person name="Peeters S.H."/>
            <person name="Rast P."/>
            <person name="Heuer A."/>
            <person name="Jetten M.S.M."/>
            <person name="Rohde M."/>
            <person name="Jogler C."/>
        </authorList>
    </citation>
    <scope>NUCLEOTIDE SEQUENCE [LARGE SCALE GENOMIC DNA]</scope>
    <source>
        <strain evidence="7 8">Poly21</strain>
    </source>
</reference>
<keyword evidence="1 3" id="KW-0479">Metal-binding</keyword>
<keyword evidence="5" id="KW-0732">Signal</keyword>
<dbReference type="GO" id="GO:0009055">
    <property type="term" value="F:electron transfer activity"/>
    <property type="evidence" value="ECO:0007669"/>
    <property type="project" value="InterPro"/>
</dbReference>
<keyword evidence="8" id="KW-1185">Reference proteome</keyword>
<dbReference type="OrthoDB" id="127107at2"/>
<accession>A0A5C6BFE6</accession>